<accession>A0AAD6YUW2</accession>
<feature type="domain" description="Yeast cell wall synthesis Kre9/Knh1-like N-terminal" evidence="3">
    <location>
        <begin position="31"/>
        <end position="114"/>
    </location>
</feature>
<comment type="caution">
    <text evidence="4">The sequence shown here is derived from an EMBL/GenBank/DDBJ whole genome shotgun (WGS) entry which is preliminary data.</text>
</comment>
<evidence type="ECO:0000259" key="3">
    <source>
        <dbReference type="Pfam" id="PF10342"/>
    </source>
</evidence>
<reference evidence="4" key="1">
    <citation type="submission" date="2023-03" db="EMBL/GenBank/DDBJ databases">
        <title>Massive genome expansion in bonnet fungi (Mycena s.s.) driven by repeated elements and novel gene families across ecological guilds.</title>
        <authorList>
            <consortium name="Lawrence Berkeley National Laboratory"/>
            <person name="Harder C.B."/>
            <person name="Miyauchi S."/>
            <person name="Viragh M."/>
            <person name="Kuo A."/>
            <person name="Thoen E."/>
            <person name="Andreopoulos B."/>
            <person name="Lu D."/>
            <person name="Skrede I."/>
            <person name="Drula E."/>
            <person name="Henrissat B."/>
            <person name="Morin E."/>
            <person name="Kohler A."/>
            <person name="Barry K."/>
            <person name="LaButti K."/>
            <person name="Morin E."/>
            <person name="Salamov A."/>
            <person name="Lipzen A."/>
            <person name="Mereny Z."/>
            <person name="Hegedus B."/>
            <person name="Baldrian P."/>
            <person name="Stursova M."/>
            <person name="Weitz H."/>
            <person name="Taylor A."/>
            <person name="Grigoriev I.V."/>
            <person name="Nagy L.G."/>
            <person name="Martin F."/>
            <person name="Kauserud H."/>
        </authorList>
    </citation>
    <scope>NUCLEOTIDE SEQUENCE</scope>
    <source>
        <strain evidence="4">9144</strain>
    </source>
</reference>
<feature type="signal peptide" evidence="2">
    <location>
        <begin position="1"/>
        <end position="20"/>
    </location>
</feature>
<keyword evidence="1 2" id="KW-0732">Signal</keyword>
<evidence type="ECO:0000256" key="1">
    <source>
        <dbReference type="ARBA" id="ARBA00022729"/>
    </source>
</evidence>
<dbReference type="Proteomes" id="UP001219525">
    <property type="component" value="Unassembled WGS sequence"/>
</dbReference>
<gene>
    <name evidence="4" type="ORF">GGX14DRAFT_691970</name>
</gene>
<organism evidence="4 5">
    <name type="scientific">Mycena pura</name>
    <dbReference type="NCBI Taxonomy" id="153505"/>
    <lineage>
        <taxon>Eukaryota</taxon>
        <taxon>Fungi</taxon>
        <taxon>Dikarya</taxon>
        <taxon>Basidiomycota</taxon>
        <taxon>Agaricomycotina</taxon>
        <taxon>Agaricomycetes</taxon>
        <taxon>Agaricomycetidae</taxon>
        <taxon>Agaricales</taxon>
        <taxon>Marasmiineae</taxon>
        <taxon>Mycenaceae</taxon>
        <taxon>Mycena</taxon>
    </lineage>
</organism>
<keyword evidence="5" id="KW-1185">Reference proteome</keyword>
<sequence>MLSSPLRLATVLALAAAAHAAVSNLSAPTSAVSGGTISVTWDSDNSATAPVTVALYSKDPTYDGPFAIANNVNPQDNKATVALPDVIPGPGYTIALISMTDTGDVLAASPPFSIAPAHASAHGASTSTVSSPRVRKSYPLLERHTHCIGVVRGVRIDDAALPLRFHSCDHDVHEAVLSPRVRAERIRFRQGAFRECTRICSPLSRHGTLKTYSAWRDRCWRPAALN</sequence>
<feature type="chain" id="PRO_5042187513" description="Yeast cell wall synthesis Kre9/Knh1-like N-terminal domain-containing protein" evidence="2">
    <location>
        <begin position="21"/>
        <end position="226"/>
    </location>
</feature>
<evidence type="ECO:0000313" key="4">
    <source>
        <dbReference type="EMBL" id="KAJ7229799.1"/>
    </source>
</evidence>
<evidence type="ECO:0000313" key="5">
    <source>
        <dbReference type="Proteomes" id="UP001219525"/>
    </source>
</evidence>
<dbReference type="EMBL" id="JARJCW010000001">
    <property type="protein sequence ID" value="KAJ7229799.1"/>
    <property type="molecule type" value="Genomic_DNA"/>
</dbReference>
<proteinExistence type="predicted"/>
<evidence type="ECO:0000256" key="2">
    <source>
        <dbReference type="SAM" id="SignalP"/>
    </source>
</evidence>
<name>A0AAD6YUW2_9AGAR</name>
<protein>
    <recommendedName>
        <fullName evidence="3">Yeast cell wall synthesis Kre9/Knh1-like N-terminal domain-containing protein</fullName>
    </recommendedName>
</protein>
<dbReference type="AlphaFoldDB" id="A0AAD6YUW2"/>
<dbReference type="Pfam" id="PF10342">
    <property type="entry name" value="Kre9_KNH"/>
    <property type="match status" value="1"/>
</dbReference>
<dbReference type="InterPro" id="IPR018466">
    <property type="entry name" value="Kre9/Knh1-like_N"/>
</dbReference>